<dbReference type="GO" id="GO:0140359">
    <property type="term" value="F:ABC-type transporter activity"/>
    <property type="evidence" value="ECO:0007669"/>
    <property type="project" value="InterPro"/>
</dbReference>
<keyword evidence="4 5" id="KW-0472">Membrane</keyword>
<evidence type="ECO:0000313" key="7">
    <source>
        <dbReference type="EMBL" id="PKR57281.1"/>
    </source>
</evidence>
<accession>A0A2N3L3A3</accession>
<name>A0A2N3L3A3_9PROT</name>
<evidence type="ECO:0000256" key="5">
    <source>
        <dbReference type="SAM" id="Phobius"/>
    </source>
</evidence>
<dbReference type="CDD" id="cd07346">
    <property type="entry name" value="ABC_6TM_exporters"/>
    <property type="match status" value="1"/>
</dbReference>
<dbReference type="InterPro" id="IPR011527">
    <property type="entry name" value="ABC1_TM_dom"/>
</dbReference>
<dbReference type="GO" id="GO:0005886">
    <property type="term" value="C:plasma membrane"/>
    <property type="evidence" value="ECO:0007669"/>
    <property type="project" value="UniProtKB-SubCell"/>
</dbReference>
<dbReference type="AlphaFoldDB" id="A0A2N3L3A3"/>
<reference evidence="7 8" key="1">
    <citation type="submission" date="2017-09" db="EMBL/GenBank/DDBJ databases">
        <title>Biodiversity and function of Thalassospira species in the particle-attached aromatic-hydrocarbon-degrading consortia from the surface seawater of the China South Sea.</title>
        <authorList>
            <person name="Dong C."/>
            <person name="Lai Q."/>
            <person name="Shao Z."/>
        </authorList>
    </citation>
    <scope>NUCLEOTIDE SEQUENCE [LARGE SCALE GENOMIC DNA]</scope>
    <source>
        <strain evidence="7 8">139Z-12</strain>
    </source>
</reference>
<keyword evidence="8" id="KW-1185">Reference proteome</keyword>
<dbReference type="RefSeq" id="WP_022734191.1">
    <property type="nucleotide sequence ID" value="NZ_NXGX01000006.1"/>
</dbReference>
<feature type="transmembrane region" description="Helical" evidence="5">
    <location>
        <begin position="69"/>
        <end position="87"/>
    </location>
</feature>
<dbReference type="Gene3D" id="1.20.1560.10">
    <property type="entry name" value="ABC transporter type 1, transmembrane domain"/>
    <property type="match status" value="1"/>
</dbReference>
<dbReference type="PROSITE" id="PS50929">
    <property type="entry name" value="ABC_TM1F"/>
    <property type="match status" value="1"/>
</dbReference>
<keyword evidence="7" id="KW-0067">ATP-binding</keyword>
<evidence type="ECO:0000313" key="8">
    <source>
        <dbReference type="Proteomes" id="UP000233332"/>
    </source>
</evidence>
<comment type="subcellular location">
    <subcellularLocation>
        <location evidence="1">Cell membrane</location>
        <topology evidence="1">Multi-pass membrane protein</topology>
    </subcellularLocation>
</comment>
<keyword evidence="3 5" id="KW-1133">Transmembrane helix</keyword>
<dbReference type="Proteomes" id="UP000233332">
    <property type="component" value="Unassembled WGS sequence"/>
</dbReference>
<dbReference type="SUPFAM" id="SSF90123">
    <property type="entry name" value="ABC transporter transmembrane region"/>
    <property type="match status" value="1"/>
</dbReference>
<protein>
    <submittedName>
        <fullName evidence="7">ABC transporter ATP-binding protein</fullName>
    </submittedName>
</protein>
<feature type="domain" description="ABC transmembrane type-1" evidence="6">
    <location>
        <begin position="34"/>
        <end position="314"/>
    </location>
</feature>
<comment type="caution">
    <text evidence="7">The sequence shown here is derived from an EMBL/GenBank/DDBJ whole genome shotgun (WGS) entry which is preliminary data.</text>
</comment>
<evidence type="ECO:0000256" key="2">
    <source>
        <dbReference type="ARBA" id="ARBA00022692"/>
    </source>
</evidence>
<evidence type="ECO:0000259" key="6">
    <source>
        <dbReference type="PROSITE" id="PS50929"/>
    </source>
</evidence>
<organism evidence="7 8">
    <name type="scientific">Thalassospira lohafexi</name>
    <dbReference type="NCBI Taxonomy" id="744227"/>
    <lineage>
        <taxon>Bacteria</taxon>
        <taxon>Pseudomonadati</taxon>
        <taxon>Pseudomonadota</taxon>
        <taxon>Alphaproteobacteria</taxon>
        <taxon>Rhodospirillales</taxon>
        <taxon>Thalassospiraceae</taxon>
        <taxon>Thalassospira</taxon>
    </lineage>
</organism>
<proteinExistence type="predicted"/>
<evidence type="ECO:0000256" key="1">
    <source>
        <dbReference type="ARBA" id="ARBA00004651"/>
    </source>
</evidence>
<dbReference type="EMBL" id="NXGX01000006">
    <property type="protein sequence ID" value="PKR57281.1"/>
    <property type="molecule type" value="Genomic_DNA"/>
</dbReference>
<dbReference type="GeneID" id="98670906"/>
<evidence type="ECO:0000256" key="4">
    <source>
        <dbReference type="ARBA" id="ARBA00023136"/>
    </source>
</evidence>
<feature type="transmembrane region" description="Helical" evidence="5">
    <location>
        <begin position="249"/>
        <end position="268"/>
    </location>
</feature>
<feature type="transmembrane region" description="Helical" evidence="5">
    <location>
        <begin position="30"/>
        <end position="49"/>
    </location>
</feature>
<keyword evidence="2 5" id="KW-0812">Transmembrane</keyword>
<dbReference type="InterPro" id="IPR036640">
    <property type="entry name" value="ABC1_TM_sf"/>
</dbReference>
<evidence type="ECO:0000256" key="3">
    <source>
        <dbReference type="ARBA" id="ARBA00022989"/>
    </source>
</evidence>
<sequence>MFKIKPRTTEPTGDDTPASSLWRYIWRMSGWHQVAVCSLAVLVAILGIAPLELQRRLVDDAISKQNLDLLVTLASIYGAIIILQGVIKLGLRMYEGWLSESAIAHNRRHLTRLYAEDQTGHHDPDDKNANNNGRAVSIIGGEIEKLGGFVGDGLSQPIVNSGMLIFGLGYMLSVEPIVGLIGVIALIPQVALVPVIQKRINALIEERVTKMRDVSDELSQLAPGKKNTQTVEEINDGVLRLFDNRMKLFLLKFGMKALINFLNALAPICVLVGGGYLVIQGETSVGIIVAFISGFDRMSSPMRELLSYYRVASQAAVQHRLIAKWMS</sequence>
<keyword evidence="7" id="KW-0547">Nucleotide-binding</keyword>
<gene>
    <name evidence="7" type="ORF">COO92_15085</name>
</gene>
<dbReference type="GO" id="GO:0005524">
    <property type="term" value="F:ATP binding"/>
    <property type="evidence" value="ECO:0007669"/>
    <property type="project" value="UniProtKB-KW"/>
</dbReference>